<dbReference type="Proteomes" id="UP001279860">
    <property type="component" value="Unassembled WGS sequence"/>
</dbReference>
<dbReference type="Gene3D" id="2.40.128.270">
    <property type="match status" value="1"/>
</dbReference>
<dbReference type="PANTHER" id="PTHR35535">
    <property type="entry name" value="HEAT SHOCK PROTEIN HSLJ"/>
    <property type="match status" value="1"/>
</dbReference>
<protein>
    <submittedName>
        <fullName evidence="2">META domain-containing protein</fullName>
    </submittedName>
</protein>
<keyword evidence="3" id="KW-1185">Reference proteome</keyword>
<organism evidence="2 3">
    <name type="scientific">Vibrio rhizosphaerae</name>
    <dbReference type="NCBI Taxonomy" id="398736"/>
    <lineage>
        <taxon>Bacteria</taxon>
        <taxon>Pseudomonadati</taxon>
        <taxon>Pseudomonadota</taxon>
        <taxon>Gammaproteobacteria</taxon>
        <taxon>Vibrionales</taxon>
        <taxon>Vibrionaceae</taxon>
        <taxon>Vibrio</taxon>
    </lineage>
</organism>
<dbReference type="EMBL" id="JAWRCP010000001">
    <property type="protein sequence ID" value="MDW6092831.1"/>
    <property type="molecule type" value="Genomic_DNA"/>
</dbReference>
<evidence type="ECO:0000313" key="3">
    <source>
        <dbReference type="Proteomes" id="UP001279860"/>
    </source>
</evidence>
<feature type="domain" description="DUF306" evidence="1">
    <location>
        <begin position="35"/>
        <end position="143"/>
    </location>
</feature>
<dbReference type="PANTHER" id="PTHR35535:SF1">
    <property type="entry name" value="HEAT SHOCK PROTEIN HSLJ"/>
    <property type="match status" value="1"/>
</dbReference>
<dbReference type="PROSITE" id="PS51257">
    <property type="entry name" value="PROKAR_LIPOPROTEIN"/>
    <property type="match status" value="1"/>
</dbReference>
<reference evidence="2 3" key="1">
    <citation type="submission" date="2023-11" db="EMBL/GenBank/DDBJ databases">
        <title>Plant-associative lifestyle of Vibrio porteresiae and its evolutionary dynamics.</title>
        <authorList>
            <person name="Rameshkumar N."/>
            <person name="Kirti K."/>
        </authorList>
    </citation>
    <scope>NUCLEOTIDE SEQUENCE [LARGE SCALE GENOMIC DNA]</scope>
    <source>
        <strain evidence="2 3">MSSRF7</strain>
    </source>
</reference>
<name>A0ABU4ITV6_9VIBR</name>
<dbReference type="Pfam" id="PF03724">
    <property type="entry name" value="META"/>
    <property type="match status" value="1"/>
</dbReference>
<dbReference type="InterPro" id="IPR053147">
    <property type="entry name" value="Hsp_HslJ-like"/>
</dbReference>
<accession>A0ABU4ITV6</accession>
<dbReference type="InterPro" id="IPR005184">
    <property type="entry name" value="DUF306_Meta_HslJ"/>
</dbReference>
<proteinExistence type="predicted"/>
<comment type="caution">
    <text evidence="2">The sequence shown here is derived from an EMBL/GenBank/DDBJ whole genome shotgun (WGS) entry which is preliminary data.</text>
</comment>
<sequence length="148" mass="16367">MKLSSKAIVTTATFTAFVAGLAGCASKDKPIQLSELQTPQWHLVELDGKALERPKGKKAPSLHVDEKMTATGLAGCNDYVGEAEIDVDDHEFRITHMNSTMKLCLKNEMALNNTIISTLSEWTRIDIDKNRLTLQGEKHTLVFQAQNP</sequence>
<evidence type="ECO:0000259" key="1">
    <source>
        <dbReference type="Pfam" id="PF03724"/>
    </source>
</evidence>
<dbReference type="InterPro" id="IPR038670">
    <property type="entry name" value="HslJ-like_sf"/>
</dbReference>
<gene>
    <name evidence="2" type="ORF">SBX64_09760</name>
</gene>
<evidence type="ECO:0000313" key="2">
    <source>
        <dbReference type="EMBL" id="MDW6092831.1"/>
    </source>
</evidence>
<dbReference type="RefSeq" id="WP_051680295.1">
    <property type="nucleotide sequence ID" value="NZ_AP024903.1"/>
</dbReference>